<gene>
    <name evidence="2" type="ORF">NE675_06895</name>
</gene>
<reference evidence="2 3" key="1">
    <citation type="submission" date="2022-06" db="EMBL/GenBank/DDBJ databases">
        <title>Isolation of gut microbiota from human fecal samples.</title>
        <authorList>
            <person name="Pamer E.G."/>
            <person name="Barat B."/>
            <person name="Waligurski E."/>
            <person name="Medina S."/>
            <person name="Paddock L."/>
            <person name="Mostad J."/>
        </authorList>
    </citation>
    <scope>NUCLEOTIDE SEQUENCE [LARGE SCALE GENOMIC DNA]</scope>
    <source>
        <strain evidence="2 3">DFI.1.1</strain>
    </source>
</reference>
<proteinExistence type="predicted"/>
<name>A0ABT1SSR1_9FIRM</name>
<evidence type="ECO:0000313" key="2">
    <source>
        <dbReference type="EMBL" id="MCQ5342760.1"/>
    </source>
</evidence>
<dbReference type="EMBL" id="JANGEW010000011">
    <property type="protein sequence ID" value="MCQ5342760.1"/>
    <property type="molecule type" value="Genomic_DNA"/>
</dbReference>
<sequence length="91" mass="9981">MKNLGSHNWLSLFIFLIAGGILGGIVGEALYAVPALQGVLPALTQHYEILNIQQIHLNLYLMELQFGIHLAPNLLSIIGILLAGVLFRHIQ</sequence>
<evidence type="ECO:0000256" key="1">
    <source>
        <dbReference type="SAM" id="Phobius"/>
    </source>
</evidence>
<feature type="transmembrane region" description="Helical" evidence="1">
    <location>
        <begin position="12"/>
        <end position="33"/>
    </location>
</feature>
<protein>
    <submittedName>
        <fullName evidence="2">DUF4321 domain-containing protein</fullName>
    </submittedName>
</protein>
<accession>A0ABT1SSR1</accession>
<comment type="caution">
    <text evidence="2">The sequence shown here is derived from an EMBL/GenBank/DDBJ whole genome shotgun (WGS) entry which is preliminary data.</text>
</comment>
<dbReference type="InterPro" id="IPR025470">
    <property type="entry name" value="DUF4321"/>
</dbReference>
<organism evidence="2 3">
    <name type="scientific">Megasphaera massiliensis</name>
    <dbReference type="NCBI Taxonomy" id="1232428"/>
    <lineage>
        <taxon>Bacteria</taxon>
        <taxon>Bacillati</taxon>
        <taxon>Bacillota</taxon>
        <taxon>Negativicutes</taxon>
        <taxon>Veillonellales</taxon>
        <taxon>Veillonellaceae</taxon>
        <taxon>Megasphaera</taxon>
    </lineage>
</organism>
<feature type="transmembrane region" description="Helical" evidence="1">
    <location>
        <begin position="66"/>
        <end position="87"/>
    </location>
</feature>
<dbReference type="Pfam" id="PF14209">
    <property type="entry name" value="DUF4321"/>
    <property type="match status" value="1"/>
</dbReference>
<keyword evidence="1" id="KW-0472">Membrane</keyword>
<dbReference type="RefSeq" id="WP_062412088.1">
    <property type="nucleotide sequence ID" value="NZ_JAJCIO010000010.1"/>
</dbReference>
<keyword evidence="1" id="KW-1133">Transmembrane helix</keyword>
<keyword evidence="1" id="KW-0812">Transmembrane</keyword>
<evidence type="ECO:0000313" key="3">
    <source>
        <dbReference type="Proteomes" id="UP001206692"/>
    </source>
</evidence>
<dbReference type="Proteomes" id="UP001206692">
    <property type="component" value="Unassembled WGS sequence"/>
</dbReference>
<keyword evidence="3" id="KW-1185">Reference proteome</keyword>